<name>A0A9D4SXW1_RHISA</name>
<dbReference type="Proteomes" id="UP000821837">
    <property type="component" value="Unassembled WGS sequence"/>
</dbReference>
<evidence type="ECO:0000313" key="1">
    <source>
        <dbReference type="EMBL" id="KAH7956078.1"/>
    </source>
</evidence>
<evidence type="ECO:0000313" key="2">
    <source>
        <dbReference type="Proteomes" id="UP000821837"/>
    </source>
</evidence>
<gene>
    <name evidence="1" type="ORF">HPB52_005995</name>
</gene>
<dbReference type="EMBL" id="JABSTV010001250">
    <property type="protein sequence ID" value="KAH7956078.1"/>
    <property type="molecule type" value="Genomic_DNA"/>
</dbReference>
<protein>
    <submittedName>
        <fullName evidence="1">Uncharacterized protein</fullName>
    </submittedName>
</protein>
<comment type="caution">
    <text evidence="1">The sequence shown here is derived from an EMBL/GenBank/DDBJ whole genome shotgun (WGS) entry which is preliminary data.</text>
</comment>
<proteinExistence type="predicted"/>
<keyword evidence="2" id="KW-1185">Reference proteome</keyword>
<reference evidence="1" key="2">
    <citation type="submission" date="2021-09" db="EMBL/GenBank/DDBJ databases">
        <authorList>
            <person name="Jia N."/>
            <person name="Wang J."/>
            <person name="Shi W."/>
            <person name="Du L."/>
            <person name="Sun Y."/>
            <person name="Zhan W."/>
            <person name="Jiang J."/>
            <person name="Wang Q."/>
            <person name="Zhang B."/>
            <person name="Ji P."/>
            <person name="Sakyi L.B."/>
            <person name="Cui X."/>
            <person name="Yuan T."/>
            <person name="Jiang B."/>
            <person name="Yang W."/>
            <person name="Lam T.T.-Y."/>
            <person name="Chang Q."/>
            <person name="Ding S."/>
            <person name="Wang X."/>
            <person name="Zhu J."/>
            <person name="Ruan X."/>
            <person name="Zhao L."/>
            <person name="Wei J."/>
            <person name="Que T."/>
            <person name="Du C."/>
            <person name="Cheng J."/>
            <person name="Dai P."/>
            <person name="Han X."/>
            <person name="Huang E."/>
            <person name="Gao Y."/>
            <person name="Liu J."/>
            <person name="Shao H."/>
            <person name="Ye R."/>
            <person name="Li L."/>
            <person name="Wei W."/>
            <person name="Wang X."/>
            <person name="Wang C."/>
            <person name="Huo Q."/>
            <person name="Li W."/>
            <person name="Guo W."/>
            <person name="Chen H."/>
            <person name="Chen S."/>
            <person name="Zhou L."/>
            <person name="Zhou L."/>
            <person name="Ni X."/>
            <person name="Tian J."/>
            <person name="Zhou Y."/>
            <person name="Sheng Y."/>
            <person name="Liu T."/>
            <person name="Pan Y."/>
            <person name="Xia L."/>
            <person name="Li J."/>
            <person name="Zhao F."/>
            <person name="Cao W."/>
        </authorList>
    </citation>
    <scope>NUCLEOTIDE SEQUENCE</scope>
    <source>
        <strain evidence="1">Rsan-2018</strain>
        <tissue evidence="1">Larvae</tissue>
    </source>
</reference>
<accession>A0A9D4SXW1</accession>
<dbReference type="AlphaFoldDB" id="A0A9D4SXW1"/>
<sequence>MRQSPLASAEEARALCVLSGDERDTCKEGRASVGACCPLKRLNIALTTRGARNGSSSINGERTHRHEGFALMKKAMSCFGNVDMTKIMQMKGGNSDIGKMMKGFKTCKSQSMDQIVECLGREAVSAHAK</sequence>
<reference evidence="1" key="1">
    <citation type="journal article" date="2020" name="Cell">
        <title>Large-Scale Comparative Analyses of Tick Genomes Elucidate Their Genetic Diversity and Vector Capacities.</title>
        <authorList>
            <consortium name="Tick Genome and Microbiome Consortium (TIGMIC)"/>
            <person name="Jia N."/>
            <person name="Wang J."/>
            <person name="Shi W."/>
            <person name="Du L."/>
            <person name="Sun Y."/>
            <person name="Zhan W."/>
            <person name="Jiang J.F."/>
            <person name="Wang Q."/>
            <person name="Zhang B."/>
            <person name="Ji P."/>
            <person name="Bell-Sakyi L."/>
            <person name="Cui X.M."/>
            <person name="Yuan T.T."/>
            <person name="Jiang B.G."/>
            <person name="Yang W.F."/>
            <person name="Lam T.T."/>
            <person name="Chang Q.C."/>
            <person name="Ding S.J."/>
            <person name="Wang X.J."/>
            <person name="Zhu J.G."/>
            <person name="Ruan X.D."/>
            <person name="Zhao L."/>
            <person name="Wei J.T."/>
            <person name="Ye R.Z."/>
            <person name="Que T.C."/>
            <person name="Du C.H."/>
            <person name="Zhou Y.H."/>
            <person name="Cheng J.X."/>
            <person name="Dai P.F."/>
            <person name="Guo W.B."/>
            <person name="Han X.H."/>
            <person name="Huang E.J."/>
            <person name="Li L.F."/>
            <person name="Wei W."/>
            <person name="Gao Y.C."/>
            <person name="Liu J.Z."/>
            <person name="Shao H.Z."/>
            <person name="Wang X."/>
            <person name="Wang C.C."/>
            <person name="Yang T.C."/>
            <person name="Huo Q.B."/>
            <person name="Li W."/>
            <person name="Chen H.Y."/>
            <person name="Chen S.E."/>
            <person name="Zhou L.G."/>
            <person name="Ni X.B."/>
            <person name="Tian J.H."/>
            <person name="Sheng Y."/>
            <person name="Liu T."/>
            <person name="Pan Y.S."/>
            <person name="Xia L.Y."/>
            <person name="Li J."/>
            <person name="Zhao F."/>
            <person name="Cao W.C."/>
        </authorList>
    </citation>
    <scope>NUCLEOTIDE SEQUENCE</scope>
    <source>
        <strain evidence="1">Rsan-2018</strain>
    </source>
</reference>
<organism evidence="1 2">
    <name type="scientific">Rhipicephalus sanguineus</name>
    <name type="common">Brown dog tick</name>
    <name type="synonym">Ixodes sanguineus</name>
    <dbReference type="NCBI Taxonomy" id="34632"/>
    <lineage>
        <taxon>Eukaryota</taxon>
        <taxon>Metazoa</taxon>
        <taxon>Ecdysozoa</taxon>
        <taxon>Arthropoda</taxon>
        <taxon>Chelicerata</taxon>
        <taxon>Arachnida</taxon>
        <taxon>Acari</taxon>
        <taxon>Parasitiformes</taxon>
        <taxon>Ixodida</taxon>
        <taxon>Ixodoidea</taxon>
        <taxon>Ixodidae</taxon>
        <taxon>Rhipicephalinae</taxon>
        <taxon>Rhipicephalus</taxon>
        <taxon>Rhipicephalus</taxon>
    </lineage>
</organism>
<dbReference type="VEuPathDB" id="VectorBase:RSAN_027025"/>